<keyword evidence="1" id="KW-0812">Transmembrane</keyword>
<gene>
    <name evidence="2" type="ORF">MettiDRAFT_0623</name>
</gene>
<keyword evidence="3" id="KW-1185">Reference proteome</keyword>
<comment type="caution">
    <text evidence="2">The sequence shown here is derived from an EMBL/GenBank/DDBJ whole genome shotgun (WGS) entry which is preliminary data.</text>
</comment>
<proteinExistence type="predicted"/>
<dbReference type="AlphaFoldDB" id="W9DPL7"/>
<protein>
    <submittedName>
        <fullName evidence="2">Uncharacterized protein</fullName>
    </submittedName>
</protein>
<organism evidence="2 3">
    <name type="scientific">Methanolobus tindarius DSM 2278</name>
    <dbReference type="NCBI Taxonomy" id="1090322"/>
    <lineage>
        <taxon>Archaea</taxon>
        <taxon>Methanobacteriati</taxon>
        <taxon>Methanobacteriota</taxon>
        <taxon>Stenosarchaea group</taxon>
        <taxon>Methanomicrobia</taxon>
        <taxon>Methanosarcinales</taxon>
        <taxon>Methanosarcinaceae</taxon>
        <taxon>Methanolobus</taxon>
    </lineage>
</organism>
<feature type="transmembrane region" description="Helical" evidence="1">
    <location>
        <begin position="120"/>
        <end position="143"/>
    </location>
</feature>
<keyword evidence="1" id="KW-0472">Membrane</keyword>
<evidence type="ECO:0000313" key="2">
    <source>
        <dbReference type="EMBL" id="ETA67208.1"/>
    </source>
</evidence>
<reference evidence="2 3" key="1">
    <citation type="submission" date="2013-08" db="EMBL/GenBank/DDBJ databases">
        <authorList>
            <consortium name="DOE Joint Genome Institute"/>
            <person name="Eisen J."/>
            <person name="Huntemann M."/>
            <person name="Han J."/>
            <person name="Chen A."/>
            <person name="Kyrpides N."/>
            <person name="Mavromatis K."/>
            <person name="Markowitz V."/>
            <person name="Palaniappan K."/>
            <person name="Ivanova N."/>
            <person name="Schaumberg A."/>
            <person name="Pati A."/>
            <person name="Liolios K."/>
            <person name="Nordberg H.P."/>
            <person name="Cantor M.N."/>
            <person name="Hua S.X."/>
            <person name="Woyke T."/>
        </authorList>
    </citation>
    <scope>NUCLEOTIDE SEQUENCE [LARGE SCALE GENOMIC DNA]</scope>
    <source>
        <strain evidence="2 3">DSM 2278</strain>
    </source>
</reference>
<sequence length="144" mass="16455">MGLWEMFTDFNMIYLDLLLQLTIIILLFFAVKKAYRDPYDKHCKFMTIAIAIQVISVIVFMAPSMYSLSGIMMSGFFTSLMYLHHILGLIVIVLSIYIKLAFSGKIPSPVSPLKLMKPTLILWVLTLLGGFILYLILWEGIIII</sequence>
<dbReference type="Proteomes" id="UP000019483">
    <property type="component" value="Unassembled WGS sequence"/>
</dbReference>
<dbReference type="EMBL" id="AZAJ01000001">
    <property type="protein sequence ID" value="ETA67208.1"/>
    <property type="molecule type" value="Genomic_DNA"/>
</dbReference>
<feature type="transmembrane region" description="Helical" evidence="1">
    <location>
        <begin position="43"/>
        <end position="62"/>
    </location>
</feature>
<accession>W9DPL7</accession>
<feature type="transmembrane region" description="Helical" evidence="1">
    <location>
        <begin position="82"/>
        <end position="100"/>
    </location>
</feature>
<feature type="transmembrane region" description="Helical" evidence="1">
    <location>
        <begin position="12"/>
        <end position="31"/>
    </location>
</feature>
<evidence type="ECO:0000256" key="1">
    <source>
        <dbReference type="SAM" id="Phobius"/>
    </source>
</evidence>
<name>W9DPL7_METTI</name>
<evidence type="ECO:0000313" key="3">
    <source>
        <dbReference type="Proteomes" id="UP000019483"/>
    </source>
</evidence>
<keyword evidence="1" id="KW-1133">Transmembrane helix</keyword>